<accession>A0A7Z2VYL9</accession>
<dbReference type="KEGG" id="mfy:HH212_17185"/>
<protein>
    <submittedName>
        <fullName evidence="5">Alpha-glucosidase</fullName>
    </submittedName>
</protein>
<comment type="similarity">
    <text evidence="1">Belongs to the glycosyl hydrolase 13 family.</text>
</comment>
<dbReference type="PANTHER" id="PTHR10357">
    <property type="entry name" value="ALPHA-AMYLASE FAMILY MEMBER"/>
    <property type="match status" value="1"/>
</dbReference>
<evidence type="ECO:0000256" key="1">
    <source>
        <dbReference type="ARBA" id="ARBA00008061"/>
    </source>
</evidence>
<evidence type="ECO:0000313" key="5">
    <source>
        <dbReference type="EMBL" id="QJE01548.1"/>
    </source>
</evidence>
<name>A0A7Z2VYL9_9BURK</name>
<dbReference type="Gene3D" id="3.90.400.10">
    <property type="entry name" value="Oligo-1,6-glucosidase, Domain 2"/>
    <property type="match status" value="1"/>
</dbReference>
<dbReference type="GO" id="GO:0009313">
    <property type="term" value="P:oligosaccharide catabolic process"/>
    <property type="evidence" value="ECO:0007669"/>
    <property type="project" value="TreeGrafter"/>
</dbReference>
<dbReference type="SUPFAM" id="SSF51445">
    <property type="entry name" value="(Trans)glycosidases"/>
    <property type="match status" value="1"/>
</dbReference>
<evidence type="ECO:0000259" key="4">
    <source>
        <dbReference type="SMART" id="SM00642"/>
    </source>
</evidence>
<evidence type="ECO:0000313" key="6">
    <source>
        <dbReference type="Proteomes" id="UP000502415"/>
    </source>
</evidence>
<dbReference type="InterPro" id="IPR006047">
    <property type="entry name" value="GH13_cat_dom"/>
</dbReference>
<keyword evidence="3" id="KW-0326">Glycosidase</keyword>
<dbReference type="InterPro" id="IPR013780">
    <property type="entry name" value="Glyco_hydro_b"/>
</dbReference>
<keyword evidence="2" id="KW-0378">Hydrolase</keyword>
<dbReference type="PANTHER" id="PTHR10357:SF179">
    <property type="entry name" value="NEUTRAL AND BASIC AMINO ACID TRANSPORT PROTEIN RBAT"/>
    <property type="match status" value="1"/>
</dbReference>
<dbReference type="SMART" id="SM00642">
    <property type="entry name" value="Aamy"/>
    <property type="match status" value="1"/>
</dbReference>
<gene>
    <name evidence="5" type="ORF">HH212_17185</name>
</gene>
<dbReference type="RefSeq" id="WP_170203580.1">
    <property type="nucleotide sequence ID" value="NZ_CP051685.1"/>
</dbReference>
<dbReference type="Proteomes" id="UP000502415">
    <property type="component" value="Chromosome"/>
</dbReference>
<sequence>MFPTITNGPSVSTTPADNTTPWWREAIIYQVYPRSYLDTDGDGVGDLPGITEKLGYIAGLGVDIVWLSPFFTSPMKDFGYDISDYCDVDPLFGTLADFDRLVARAHELGLKIMIDQVMSHTADSHPWFVESRASRANPKADWYVWADPRADGNPPNNWLSVFGGSSWQWDSRRRQYYLHNFLASQPDLNFHHPEVQQAQLDALRFWLARGVDGVRMDACNFHFHDRQLRSNPPATRADNMMATDVNPYGMQAHLYDKTRPENLDFLRRIRALLDEYGAISIGEVGADDALAVMADYTSGGDKLHMAYSFNLLTPDFSAAHVRTQVEQFEARVRGGWASWPVANHDSVRVMTRWGGADPAPALARLVLAMQLSLKGTPCLYQGDELALTEADVPYELLQDPYGIAFWPEFKGRDGCRTPMPWTDEAPNAGFTAGTPWLPVAAPHLAMAVSRQEEDADSPLQFARRFIAWRRRQPQLTRGDIAFFDAPEPVLALRRSLGKEGDAPDMLAAFNLSDRDVSFAWPDAADARESDDHGLPGTRKGARITLPPYGAWYGTVT</sequence>
<dbReference type="FunFam" id="3.90.400.10:FF:000002">
    <property type="entry name" value="Sucrose isomerase"/>
    <property type="match status" value="1"/>
</dbReference>
<dbReference type="Pfam" id="PF00128">
    <property type="entry name" value="Alpha-amylase"/>
    <property type="match status" value="1"/>
</dbReference>
<dbReference type="InterPro" id="IPR045857">
    <property type="entry name" value="O16G_dom_2"/>
</dbReference>
<evidence type="ECO:0000256" key="3">
    <source>
        <dbReference type="ARBA" id="ARBA00023295"/>
    </source>
</evidence>
<reference evidence="5 6" key="1">
    <citation type="submission" date="2020-04" db="EMBL/GenBank/DDBJ databases">
        <title>Genome sequencing of novel species.</title>
        <authorList>
            <person name="Heo J."/>
            <person name="Kim S.-J."/>
            <person name="Kim J.-S."/>
            <person name="Hong S.-B."/>
            <person name="Kwon S.-W."/>
        </authorList>
    </citation>
    <scope>NUCLEOTIDE SEQUENCE [LARGE SCALE GENOMIC DNA]</scope>
    <source>
        <strain evidence="5 6">GN2-R2</strain>
    </source>
</reference>
<dbReference type="Gene3D" id="3.20.20.80">
    <property type="entry name" value="Glycosidases"/>
    <property type="match status" value="1"/>
</dbReference>
<evidence type="ECO:0000256" key="2">
    <source>
        <dbReference type="ARBA" id="ARBA00022801"/>
    </source>
</evidence>
<dbReference type="EMBL" id="CP051685">
    <property type="protein sequence ID" value="QJE01548.1"/>
    <property type="molecule type" value="Genomic_DNA"/>
</dbReference>
<keyword evidence="6" id="KW-1185">Reference proteome</keyword>
<organism evidence="5 6">
    <name type="scientific">Massilia forsythiae</name>
    <dbReference type="NCBI Taxonomy" id="2728020"/>
    <lineage>
        <taxon>Bacteria</taxon>
        <taxon>Pseudomonadati</taxon>
        <taxon>Pseudomonadota</taxon>
        <taxon>Betaproteobacteria</taxon>
        <taxon>Burkholderiales</taxon>
        <taxon>Oxalobacteraceae</taxon>
        <taxon>Telluria group</taxon>
        <taxon>Massilia</taxon>
    </lineage>
</organism>
<proteinExistence type="inferred from homology"/>
<dbReference type="InterPro" id="IPR017853">
    <property type="entry name" value="GH"/>
</dbReference>
<feature type="domain" description="Glycosyl hydrolase family 13 catalytic" evidence="4">
    <location>
        <begin position="30"/>
        <end position="416"/>
    </location>
</feature>
<dbReference type="CDD" id="cd11330">
    <property type="entry name" value="AmyAc_OligoGlu"/>
    <property type="match status" value="1"/>
</dbReference>
<dbReference type="AlphaFoldDB" id="A0A7Z2VYL9"/>
<dbReference type="GO" id="GO:0004556">
    <property type="term" value="F:alpha-amylase activity"/>
    <property type="evidence" value="ECO:0007669"/>
    <property type="project" value="TreeGrafter"/>
</dbReference>
<dbReference type="Gene3D" id="2.60.40.1180">
    <property type="entry name" value="Golgi alpha-mannosidase II"/>
    <property type="match status" value="1"/>
</dbReference>